<organism evidence="2 3">
    <name type="scientific">Amphibalanus amphitrite</name>
    <name type="common">Striped barnacle</name>
    <name type="synonym">Balanus amphitrite</name>
    <dbReference type="NCBI Taxonomy" id="1232801"/>
    <lineage>
        <taxon>Eukaryota</taxon>
        <taxon>Metazoa</taxon>
        <taxon>Ecdysozoa</taxon>
        <taxon>Arthropoda</taxon>
        <taxon>Crustacea</taxon>
        <taxon>Multicrustacea</taxon>
        <taxon>Cirripedia</taxon>
        <taxon>Thoracica</taxon>
        <taxon>Thoracicalcarea</taxon>
        <taxon>Balanomorpha</taxon>
        <taxon>Balanoidea</taxon>
        <taxon>Balanidae</taxon>
        <taxon>Amphibalaninae</taxon>
        <taxon>Amphibalanus</taxon>
    </lineage>
</organism>
<proteinExistence type="predicted"/>
<evidence type="ECO:0000313" key="3">
    <source>
        <dbReference type="Proteomes" id="UP000440578"/>
    </source>
</evidence>
<keyword evidence="1" id="KW-0472">Membrane</keyword>
<name>A0A6A4VJQ4_AMPAM</name>
<comment type="caution">
    <text evidence="2">The sequence shown here is derived from an EMBL/GenBank/DDBJ whole genome shotgun (WGS) entry which is preliminary data.</text>
</comment>
<dbReference type="AlphaFoldDB" id="A0A6A4VJQ4"/>
<dbReference type="EMBL" id="VIIS01001717">
    <property type="protein sequence ID" value="KAF0293863.1"/>
    <property type="molecule type" value="Genomic_DNA"/>
</dbReference>
<sequence>MFTSCRCCRRLLLPCVPAGSSLLDCLRARHPTGRVGSAAMSLCRWLSRWQLFFRTRRRTLRLLLLTSTAAFSLLVLALLDTSERRSTAAGAGDSSDQQQSYTCLRVTRNTPDLDLTEVLPTLNFTA</sequence>
<keyword evidence="1" id="KW-0812">Transmembrane</keyword>
<keyword evidence="1" id="KW-1133">Transmembrane helix</keyword>
<evidence type="ECO:0000256" key="1">
    <source>
        <dbReference type="SAM" id="Phobius"/>
    </source>
</evidence>
<reference evidence="2 3" key="1">
    <citation type="submission" date="2019-07" db="EMBL/GenBank/DDBJ databases">
        <title>Draft genome assembly of a fouling barnacle, Amphibalanus amphitrite (Darwin, 1854): The first reference genome for Thecostraca.</title>
        <authorList>
            <person name="Kim W."/>
        </authorList>
    </citation>
    <scope>NUCLEOTIDE SEQUENCE [LARGE SCALE GENOMIC DNA]</scope>
    <source>
        <strain evidence="2">SNU_AA5</strain>
        <tissue evidence="2">Soma without cirri and trophi</tissue>
    </source>
</reference>
<dbReference type="OrthoDB" id="10261055at2759"/>
<evidence type="ECO:0000313" key="2">
    <source>
        <dbReference type="EMBL" id="KAF0293863.1"/>
    </source>
</evidence>
<keyword evidence="3" id="KW-1185">Reference proteome</keyword>
<accession>A0A6A4VJQ4</accession>
<dbReference type="Proteomes" id="UP000440578">
    <property type="component" value="Unassembled WGS sequence"/>
</dbReference>
<gene>
    <name evidence="2" type="ORF">FJT64_008415</name>
</gene>
<protein>
    <submittedName>
        <fullName evidence="2">Uncharacterized protein</fullName>
    </submittedName>
</protein>
<feature type="transmembrane region" description="Helical" evidence="1">
    <location>
        <begin position="60"/>
        <end position="79"/>
    </location>
</feature>